<organism evidence="3">
    <name type="scientific">hydrothermal vent metagenome</name>
    <dbReference type="NCBI Taxonomy" id="652676"/>
    <lineage>
        <taxon>unclassified sequences</taxon>
        <taxon>metagenomes</taxon>
        <taxon>ecological metagenomes</taxon>
    </lineage>
</organism>
<dbReference type="PANTHER" id="PTHR21600">
    <property type="entry name" value="MITOCHONDRIAL RNA PSEUDOURIDINE SYNTHASE"/>
    <property type="match status" value="1"/>
</dbReference>
<dbReference type="Pfam" id="PF00849">
    <property type="entry name" value="PseudoU_synth_2"/>
    <property type="match status" value="1"/>
</dbReference>
<keyword evidence="3" id="KW-0456">Lyase</keyword>
<evidence type="ECO:0000256" key="1">
    <source>
        <dbReference type="ARBA" id="ARBA00010876"/>
    </source>
</evidence>
<evidence type="ECO:0000313" key="3">
    <source>
        <dbReference type="EMBL" id="SFV86123.1"/>
    </source>
</evidence>
<dbReference type="GO" id="GO:0004730">
    <property type="term" value="F:pseudouridylate synthase activity"/>
    <property type="evidence" value="ECO:0007669"/>
    <property type="project" value="UniProtKB-EC"/>
</dbReference>
<proteinExistence type="inferred from homology"/>
<evidence type="ECO:0000259" key="2">
    <source>
        <dbReference type="Pfam" id="PF00849"/>
    </source>
</evidence>
<dbReference type="SUPFAM" id="SSF55120">
    <property type="entry name" value="Pseudouridine synthase"/>
    <property type="match status" value="1"/>
</dbReference>
<accession>A0A1W1DWQ6</accession>
<reference evidence="3" key="1">
    <citation type="submission" date="2016-10" db="EMBL/GenBank/DDBJ databases">
        <authorList>
            <person name="de Groot N.N."/>
        </authorList>
    </citation>
    <scope>NUCLEOTIDE SEQUENCE</scope>
</reference>
<dbReference type="InterPro" id="IPR050188">
    <property type="entry name" value="RluA_PseudoU_synthase"/>
</dbReference>
<dbReference type="Gene3D" id="3.30.2350.10">
    <property type="entry name" value="Pseudouridine synthase"/>
    <property type="match status" value="1"/>
</dbReference>
<dbReference type="InterPro" id="IPR006145">
    <property type="entry name" value="PsdUridine_synth_RsuA/RluA"/>
</dbReference>
<sequence>MDAPIGRDPKDRIKQAVVEEGEGKEAVTHYRVIDRFGHHTHVKAILETGRTHQIRVHMSHIDHPLIADPMYGGKIRFPKKADESLKDALKSFKRQALHCLGRHLCHKIYKAYFKP</sequence>
<feature type="domain" description="Pseudouridine synthase RsuA/RluA-like" evidence="2">
    <location>
        <begin position="10"/>
        <end position="60"/>
    </location>
</feature>
<dbReference type="CDD" id="cd02869">
    <property type="entry name" value="PseudoU_synth_RluA_like"/>
    <property type="match status" value="1"/>
</dbReference>
<comment type="similarity">
    <text evidence="1">Belongs to the pseudouridine synthase RluA family.</text>
</comment>
<dbReference type="EC" id="4.2.1.70" evidence="3"/>
<dbReference type="InterPro" id="IPR020103">
    <property type="entry name" value="PsdUridine_synth_cat_dom_sf"/>
</dbReference>
<dbReference type="GO" id="GO:0003723">
    <property type="term" value="F:RNA binding"/>
    <property type="evidence" value="ECO:0007669"/>
    <property type="project" value="InterPro"/>
</dbReference>
<dbReference type="GO" id="GO:0009982">
    <property type="term" value="F:pseudouridine synthase activity"/>
    <property type="evidence" value="ECO:0007669"/>
    <property type="project" value="InterPro"/>
</dbReference>
<dbReference type="EMBL" id="FPHW01000253">
    <property type="protein sequence ID" value="SFV86123.1"/>
    <property type="molecule type" value="Genomic_DNA"/>
</dbReference>
<dbReference type="PANTHER" id="PTHR21600:SF44">
    <property type="entry name" value="RIBOSOMAL LARGE SUBUNIT PSEUDOURIDINE SYNTHASE D"/>
    <property type="match status" value="1"/>
</dbReference>
<gene>
    <name evidence="3" type="ORF">MNB_SUP05-7-181</name>
</gene>
<protein>
    <submittedName>
        <fullName evidence="3">Ribosomal large subunit pseudouridine synthase D</fullName>
        <ecNumber evidence="3">4.2.1.70</ecNumber>
    </submittedName>
</protein>
<dbReference type="AlphaFoldDB" id="A0A1W1DWQ6"/>
<dbReference type="GO" id="GO:0000455">
    <property type="term" value="P:enzyme-directed rRNA pseudouridine synthesis"/>
    <property type="evidence" value="ECO:0007669"/>
    <property type="project" value="TreeGrafter"/>
</dbReference>
<name>A0A1W1DWQ6_9ZZZZ</name>